<dbReference type="EMBL" id="JBFXLR010000011">
    <property type="protein sequence ID" value="KAL2854726.1"/>
    <property type="molecule type" value="Genomic_DNA"/>
</dbReference>
<feature type="region of interest" description="Disordered" evidence="1">
    <location>
        <begin position="519"/>
        <end position="550"/>
    </location>
</feature>
<dbReference type="GeneID" id="98154642"/>
<feature type="domain" description="2EXR" evidence="2">
    <location>
        <begin position="45"/>
        <end position="210"/>
    </location>
</feature>
<dbReference type="PANTHER" id="PTHR35910:SF6">
    <property type="entry name" value="2EXR DOMAIN-CONTAINING PROTEIN"/>
    <property type="match status" value="1"/>
</dbReference>
<dbReference type="Proteomes" id="UP001610444">
    <property type="component" value="Unassembled WGS sequence"/>
</dbReference>
<dbReference type="RefSeq" id="XP_070901590.1">
    <property type="nucleotide sequence ID" value="XM_071039478.1"/>
</dbReference>
<reference evidence="3 4" key="1">
    <citation type="submission" date="2024-07" db="EMBL/GenBank/DDBJ databases">
        <title>Section-level genome sequencing and comparative genomics of Aspergillus sections Usti and Cavernicolus.</title>
        <authorList>
            <consortium name="Lawrence Berkeley National Laboratory"/>
            <person name="Nybo J.L."/>
            <person name="Vesth T.C."/>
            <person name="Theobald S."/>
            <person name="Frisvad J.C."/>
            <person name="Larsen T.O."/>
            <person name="Kjaerboelling I."/>
            <person name="Rothschild-Mancinelli K."/>
            <person name="Lyhne E.K."/>
            <person name="Kogle M.E."/>
            <person name="Barry K."/>
            <person name="Clum A."/>
            <person name="Na H."/>
            <person name="Ledsgaard L."/>
            <person name="Lin J."/>
            <person name="Lipzen A."/>
            <person name="Kuo A."/>
            <person name="Riley R."/>
            <person name="Mondo S."/>
            <person name="LaButti K."/>
            <person name="Haridas S."/>
            <person name="Pangalinan J."/>
            <person name="Salamov A.A."/>
            <person name="Simmons B.A."/>
            <person name="Magnuson J.K."/>
            <person name="Chen J."/>
            <person name="Drula E."/>
            <person name="Henrissat B."/>
            <person name="Wiebenga A."/>
            <person name="Lubbers R.J."/>
            <person name="Gomes A.C."/>
            <person name="Macurrencykelacurrency M.R."/>
            <person name="Stajich J."/>
            <person name="Grigoriev I.V."/>
            <person name="Mortensen U.H."/>
            <person name="De vries R.P."/>
            <person name="Baker S.E."/>
            <person name="Andersen M.R."/>
        </authorList>
    </citation>
    <scope>NUCLEOTIDE SEQUENCE [LARGE SCALE GENOMIC DNA]</scope>
    <source>
        <strain evidence="3 4">CBS 756.74</strain>
    </source>
</reference>
<proteinExistence type="predicted"/>
<dbReference type="InterPro" id="IPR045518">
    <property type="entry name" value="2EXR"/>
</dbReference>
<evidence type="ECO:0000256" key="1">
    <source>
        <dbReference type="SAM" id="MobiDB-lite"/>
    </source>
</evidence>
<dbReference type="Pfam" id="PF20150">
    <property type="entry name" value="2EXR"/>
    <property type="match status" value="1"/>
</dbReference>
<evidence type="ECO:0000313" key="4">
    <source>
        <dbReference type="Proteomes" id="UP001610444"/>
    </source>
</evidence>
<evidence type="ECO:0000313" key="3">
    <source>
        <dbReference type="EMBL" id="KAL2854726.1"/>
    </source>
</evidence>
<accession>A0ABR4KR28</accession>
<dbReference type="PANTHER" id="PTHR35910">
    <property type="entry name" value="2EXR DOMAIN-CONTAINING PROTEIN"/>
    <property type="match status" value="1"/>
</dbReference>
<protein>
    <recommendedName>
        <fullName evidence="2">2EXR domain-containing protein</fullName>
    </recommendedName>
</protein>
<keyword evidence="4" id="KW-1185">Reference proteome</keyword>
<name>A0ABR4KR28_9EURO</name>
<comment type="caution">
    <text evidence="3">The sequence shown here is derived from an EMBL/GenBank/DDBJ whole genome shotgun (WGS) entry which is preliminary data.</text>
</comment>
<sequence length="550" mass="64004">MLRMQHNISTLSTQALAAPPSTPIIARQLSHLTVTCTSNMTFETFHIFHLLPFDLRREIYMLATPPRIVHIREEAQDKEEFKDSLRTKLRLQLNPDLAYFAPNWRQVIEPEPSKQPTLGAFGVRTRRRPYQPWEPSASTPEIPISWLEKNPDHAWHLMRDNFLFSTAPIPSLLHAFSESRSVLRRSGYQLVFRTRTNGPRTWFHFDRDVLFVEQDKWRNRDRVGDFLTPCPWSILGQFHSEDLKRVRRLALGGSGHTLFPWKRYPRSQTDLAHAIQLFPDLREVQLVQWETEDLFRWRNHGVNWSKSGEHPWYSYTTENAPAEPDGALCCVYAEEVDGLFSLLTHLDGLRDHLPATGFMGEILRFHRQQMGSKLDFFAFQQLQLEQRLGVLRIELDEIRRKEEGPDVSTFTWKIPSVRAVHIILPSMVQLLVNERHLVWEKLYKLKRNHQAIGHISTDNDVDLPLSVLLSDGLGEDAEDDSDEFHDVGLGPFSEMHLFGNADDVCVRRAKRWWAEDEDNGVLEEPGDGEFFPDWILTYPSRDTNRSDDTT</sequence>
<organism evidence="3 4">
    <name type="scientific">Aspergillus pseudodeflectus</name>
    <dbReference type="NCBI Taxonomy" id="176178"/>
    <lineage>
        <taxon>Eukaryota</taxon>
        <taxon>Fungi</taxon>
        <taxon>Dikarya</taxon>
        <taxon>Ascomycota</taxon>
        <taxon>Pezizomycotina</taxon>
        <taxon>Eurotiomycetes</taxon>
        <taxon>Eurotiomycetidae</taxon>
        <taxon>Eurotiales</taxon>
        <taxon>Aspergillaceae</taxon>
        <taxon>Aspergillus</taxon>
        <taxon>Aspergillus subgen. Nidulantes</taxon>
    </lineage>
</organism>
<evidence type="ECO:0000259" key="2">
    <source>
        <dbReference type="Pfam" id="PF20150"/>
    </source>
</evidence>
<gene>
    <name evidence="3" type="ORF">BJX68DRAFT_232445</name>
</gene>